<dbReference type="Gene3D" id="1.10.10.160">
    <property type="match status" value="1"/>
</dbReference>
<dbReference type="InterPro" id="IPR027417">
    <property type="entry name" value="P-loop_NTPase"/>
</dbReference>
<protein>
    <recommendedName>
        <fullName evidence="10">DNA 3'-5' helicase</fullName>
        <ecNumber evidence="10">5.6.2.4</ecNumber>
    </recommendedName>
    <alternativeName>
        <fullName evidence="11">DNA 3'-5' helicase II</fullName>
    </alternativeName>
</protein>
<accession>A0A1N7P6A3</accession>
<dbReference type="InterPro" id="IPR000212">
    <property type="entry name" value="DNA_helicase_UvrD/REP"/>
</dbReference>
<dbReference type="FunFam" id="3.40.50.300:FF:001890">
    <property type="entry name" value="DNA helicase"/>
    <property type="match status" value="1"/>
</dbReference>
<sequence length="787" mass="87855">MKGAGLCRIVPGMMDDPFDLSDDFLPEPVPAADRRARPSWLDGLNPEQLQAVTTTEGPLLVLSGAGTGKTRVLTTRLSHILAQRLAPPWGCLCVTFTNRAAREMRERVGQMIGPVAEQVWLGTFHALGVRILRRHGELVGVRAGFTILDSDDQNRLLKPLVEQAGVDLKKWPLPALMGIIQRWKDRGWLPDAVSKSEASRDAANGRMVELYTAYQQRLHEVNACDFGDLLLHCLTLFRTHPEVLASYQQQFRYILVDEYQDTNVAQSLWLRALALGHRNICCVGDDDQSIYSWRGAEVANILRFEHDYPGAQIIRLERNYRSTPAILGAASGLIRHNSDRLGKDLRAAGDAAQERGDRVAIHGLWDGEAEARWVVDRIDDQQRAGVSLASMAILVRAGFQTREFEERLIMTGTPYRVVGGLRFYERAEIRDAVAYLRLIEQPADDLAFERVINTPKRGLGDAALQTIHLAARAEGVPLLTAARRLLDTDEMKPKPRKALAQFVAMIDEWAALRSAMGPGELTGQMLAESGYLDMWKKDRSPEAPGRVENLQELVAALEEFDSLTGFLEHIALVMENDAKAGQGAAVTVMTLHAAKGLEFDVVFLPGWEEEVFPNRRALDDGGLKSLEEERRLAYVGLTRARKRVFVTHAANRRVFNQWQNNLPSRFIEEIPDEMKEVSSDTGLMAGSHGRSESWSSWNGQWDTSRPPSTGWQERKARFNDREGLSWQGAGKKASSQPSLQRGDRVVHDKFGYGDVVITDGDKLEVMFDTVGRKKVVASFVTVVPDPE</sequence>
<evidence type="ECO:0000256" key="3">
    <source>
        <dbReference type="ARBA" id="ARBA00022801"/>
    </source>
</evidence>
<evidence type="ECO:0000256" key="8">
    <source>
        <dbReference type="ARBA" id="ARBA00025289"/>
    </source>
</evidence>
<evidence type="ECO:0000256" key="7">
    <source>
        <dbReference type="ARBA" id="ARBA00023235"/>
    </source>
</evidence>
<keyword evidence="18" id="KW-1185">Reference proteome</keyword>
<evidence type="ECO:0000256" key="13">
    <source>
        <dbReference type="PROSITE-ProRule" id="PRU00560"/>
    </source>
</evidence>
<dbReference type="CDD" id="cd17932">
    <property type="entry name" value="DEXQc_UvrD"/>
    <property type="match status" value="1"/>
</dbReference>
<keyword evidence="2 13" id="KW-0547">Nucleotide-binding</keyword>
<evidence type="ECO:0000256" key="1">
    <source>
        <dbReference type="ARBA" id="ARBA00009922"/>
    </source>
</evidence>
<dbReference type="EC" id="5.6.2.4" evidence="10"/>
<keyword evidence="3 13" id="KW-0378">Hydrolase</keyword>
<dbReference type="GO" id="GO:0033202">
    <property type="term" value="C:DNA helicase complex"/>
    <property type="evidence" value="ECO:0007669"/>
    <property type="project" value="TreeGrafter"/>
</dbReference>
<feature type="region of interest" description="Disordered" evidence="14">
    <location>
        <begin position="677"/>
        <end position="713"/>
    </location>
</feature>
<keyword evidence="7" id="KW-0413">Isomerase</keyword>
<dbReference type="Pfam" id="PF13361">
    <property type="entry name" value="UvrD_C"/>
    <property type="match status" value="1"/>
</dbReference>
<evidence type="ECO:0000313" key="17">
    <source>
        <dbReference type="EMBL" id="SIT06111.1"/>
    </source>
</evidence>
<dbReference type="GO" id="GO:0003677">
    <property type="term" value="F:DNA binding"/>
    <property type="evidence" value="ECO:0007669"/>
    <property type="project" value="UniProtKB-KW"/>
</dbReference>
<evidence type="ECO:0000256" key="4">
    <source>
        <dbReference type="ARBA" id="ARBA00022806"/>
    </source>
</evidence>
<evidence type="ECO:0000259" key="16">
    <source>
        <dbReference type="PROSITE" id="PS51217"/>
    </source>
</evidence>
<dbReference type="SUPFAM" id="SSF52540">
    <property type="entry name" value="P-loop containing nucleoside triphosphate hydrolases"/>
    <property type="match status" value="1"/>
</dbReference>
<feature type="binding site" evidence="13">
    <location>
        <begin position="63"/>
        <end position="70"/>
    </location>
    <ligand>
        <name>ATP</name>
        <dbReference type="ChEBI" id="CHEBI:30616"/>
    </ligand>
</feature>
<dbReference type="InterPro" id="IPR014016">
    <property type="entry name" value="UvrD-like_ATP-bd"/>
</dbReference>
<keyword evidence="4 13" id="KW-0347">Helicase</keyword>
<dbReference type="Pfam" id="PF00580">
    <property type="entry name" value="UvrD-helicase"/>
    <property type="match status" value="1"/>
</dbReference>
<comment type="catalytic activity">
    <reaction evidence="12">
        <text>ATP + H2O = ADP + phosphate + H(+)</text>
        <dbReference type="Rhea" id="RHEA:13065"/>
        <dbReference type="ChEBI" id="CHEBI:15377"/>
        <dbReference type="ChEBI" id="CHEBI:15378"/>
        <dbReference type="ChEBI" id="CHEBI:30616"/>
        <dbReference type="ChEBI" id="CHEBI:43474"/>
        <dbReference type="ChEBI" id="CHEBI:456216"/>
        <dbReference type="EC" id="5.6.2.4"/>
    </reaction>
</comment>
<dbReference type="CDD" id="cd18807">
    <property type="entry name" value="SF1_C_UvrD"/>
    <property type="match status" value="1"/>
</dbReference>
<keyword evidence="5 13" id="KW-0067">ATP-binding</keyword>
<dbReference type="GO" id="GO:0016887">
    <property type="term" value="F:ATP hydrolysis activity"/>
    <property type="evidence" value="ECO:0007669"/>
    <property type="project" value="RHEA"/>
</dbReference>
<evidence type="ECO:0000256" key="2">
    <source>
        <dbReference type="ARBA" id="ARBA00022741"/>
    </source>
</evidence>
<dbReference type="GO" id="GO:0005829">
    <property type="term" value="C:cytosol"/>
    <property type="evidence" value="ECO:0007669"/>
    <property type="project" value="TreeGrafter"/>
</dbReference>
<evidence type="ECO:0000256" key="12">
    <source>
        <dbReference type="ARBA" id="ARBA00048988"/>
    </source>
</evidence>
<evidence type="ECO:0000313" key="18">
    <source>
        <dbReference type="Proteomes" id="UP000185678"/>
    </source>
</evidence>
<dbReference type="GO" id="GO:0043138">
    <property type="term" value="F:3'-5' DNA helicase activity"/>
    <property type="evidence" value="ECO:0007669"/>
    <property type="project" value="UniProtKB-EC"/>
</dbReference>
<dbReference type="PROSITE" id="PS51198">
    <property type="entry name" value="UVRD_HELICASE_ATP_BIND"/>
    <property type="match status" value="1"/>
</dbReference>
<dbReference type="STRING" id="80876.SAMN05421779_10698"/>
<dbReference type="AlphaFoldDB" id="A0A1N7P6A3"/>
<evidence type="ECO:0000259" key="15">
    <source>
        <dbReference type="PROSITE" id="PS51198"/>
    </source>
</evidence>
<proteinExistence type="inferred from homology"/>
<reference evidence="17 18" key="1">
    <citation type="submission" date="2017-01" db="EMBL/GenBank/DDBJ databases">
        <authorList>
            <person name="Mah S.A."/>
            <person name="Swanson W.J."/>
            <person name="Moy G.W."/>
            <person name="Vacquier V.D."/>
        </authorList>
    </citation>
    <scope>NUCLEOTIDE SEQUENCE [LARGE SCALE GENOMIC DNA]</scope>
    <source>
        <strain evidence="17 18">DSM 11589</strain>
    </source>
</reference>
<dbReference type="GO" id="GO:0000725">
    <property type="term" value="P:recombinational repair"/>
    <property type="evidence" value="ECO:0007669"/>
    <property type="project" value="TreeGrafter"/>
</dbReference>
<feature type="compositionally biased region" description="Polar residues" evidence="14">
    <location>
        <begin position="692"/>
        <end position="711"/>
    </location>
</feature>
<evidence type="ECO:0000256" key="10">
    <source>
        <dbReference type="ARBA" id="ARBA00034808"/>
    </source>
</evidence>
<dbReference type="Proteomes" id="UP000185678">
    <property type="component" value="Unassembled WGS sequence"/>
</dbReference>
<evidence type="ECO:0000256" key="14">
    <source>
        <dbReference type="SAM" id="MobiDB-lite"/>
    </source>
</evidence>
<dbReference type="Gene3D" id="3.40.50.300">
    <property type="entry name" value="P-loop containing nucleotide triphosphate hydrolases"/>
    <property type="match status" value="2"/>
</dbReference>
<evidence type="ECO:0000256" key="5">
    <source>
        <dbReference type="ARBA" id="ARBA00022840"/>
    </source>
</evidence>
<comment type="function">
    <text evidence="8">Has both ATPase and helicase activities. Unwinds DNA duplexes with 3' to 5' polarity with respect to the bound strand and initiates unwinding most effectively when a single-stranded region is present. Involved in the post-incision events of nucleotide excision repair and methyl-directed mismatch repair.</text>
</comment>
<organism evidence="17 18">
    <name type="scientific">Insolitispirillum peregrinum</name>
    <dbReference type="NCBI Taxonomy" id="80876"/>
    <lineage>
        <taxon>Bacteria</taxon>
        <taxon>Pseudomonadati</taxon>
        <taxon>Pseudomonadota</taxon>
        <taxon>Alphaproteobacteria</taxon>
        <taxon>Rhodospirillales</taxon>
        <taxon>Novispirillaceae</taxon>
        <taxon>Insolitispirillum</taxon>
    </lineage>
</organism>
<dbReference type="GO" id="GO:0005524">
    <property type="term" value="F:ATP binding"/>
    <property type="evidence" value="ECO:0007669"/>
    <property type="project" value="UniProtKB-UniRule"/>
</dbReference>
<dbReference type="PROSITE" id="PS51217">
    <property type="entry name" value="UVRD_HELICASE_CTER"/>
    <property type="match status" value="1"/>
</dbReference>
<dbReference type="Gene3D" id="1.10.486.10">
    <property type="entry name" value="PCRA, domain 4"/>
    <property type="match status" value="1"/>
</dbReference>
<dbReference type="PANTHER" id="PTHR11070">
    <property type="entry name" value="UVRD / RECB / PCRA DNA HELICASE FAMILY MEMBER"/>
    <property type="match status" value="1"/>
</dbReference>
<comment type="catalytic activity">
    <reaction evidence="9">
        <text>Couples ATP hydrolysis with the unwinding of duplex DNA by translocating in the 3'-5' direction.</text>
        <dbReference type="EC" id="5.6.2.4"/>
    </reaction>
</comment>
<dbReference type="InterPro" id="IPR014017">
    <property type="entry name" value="DNA_helicase_UvrD-like_C"/>
</dbReference>
<gene>
    <name evidence="17" type="ORF">SAMN05421779_10698</name>
</gene>
<evidence type="ECO:0000256" key="11">
    <source>
        <dbReference type="ARBA" id="ARBA00034923"/>
    </source>
</evidence>
<dbReference type="InterPro" id="IPR013986">
    <property type="entry name" value="DExx_box_DNA_helicase_dom_sf"/>
</dbReference>
<comment type="similarity">
    <text evidence="1">Belongs to the helicase family. UvrD subfamily.</text>
</comment>
<keyword evidence="6" id="KW-0238">DNA-binding</keyword>
<evidence type="ECO:0000256" key="6">
    <source>
        <dbReference type="ARBA" id="ARBA00023125"/>
    </source>
</evidence>
<evidence type="ECO:0000256" key="9">
    <source>
        <dbReference type="ARBA" id="ARBA00034617"/>
    </source>
</evidence>
<dbReference type="FunFam" id="1.10.486.10:FF:000003">
    <property type="entry name" value="ATP-dependent DNA helicase"/>
    <property type="match status" value="1"/>
</dbReference>
<feature type="domain" description="UvrD-like helicase ATP-binding" evidence="15">
    <location>
        <begin position="42"/>
        <end position="323"/>
    </location>
</feature>
<dbReference type="EMBL" id="FTOA01000006">
    <property type="protein sequence ID" value="SIT06111.1"/>
    <property type="molecule type" value="Genomic_DNA"/>
</dbReference>
<feature type="domain" description="UvrD-like helicase C-terminal" evidence="16">
    <location>
        <begin position="324"/>
        <end position="596"/>
    </location>
</feature>
<name>A0A1N7P6A3_9PROT</name>
<dbReference type="PANTHER" id="PTHR11070:SF2">
    <property type="entry name" value="ATP-DEPENDENT DNA HELICASE SRS2"/>
    <property type="match status" value="1"/>
</dbReference>